<keyword evidence="3" id="KW-1185">Reference proteome</keyword>
<dbReference type="Proteomes" id="UP000319732">
    <property type="component" value="Unassembled WGS sequence"/>
</dbReference>
<dbReference type="AlphaFoldDB" id="A0A545TAD3"/>
<reference evidence="2 3" key="1">
    <citation type="submission" date="2019-06" db="EMBL/GenBank/DDBJ databases">
        <title>Whole genome sequence for Cellvibrionaceae sp. R142.</title>
        <authorList>
            <person name="Wang G."/>
        </authorList>
    </citation>
    <scope>NUCLEOTIDE SEQUENCE [LARGE SCALE GENOMIC DNA]</scope>
    <source>
        <strain evidence="2 3">R142</strain>
    </source>
</reference>
<evidence type="ECO:0000313" key="3">
    <source>
        <dbReference type="Proteomes" id="UP000319732"/>
    </source>
</evidence>
<accession>A0A545TAD3</accession>
<organism evidence="2 3">
    <name type="scientific">Exilibacterium tricleocarpae</name>
    <dbReference type="NCBI Taxonomy" id="2591008"/>
    <lineage>
        <taxon>Bacteria</taxon>
        <taxon>Pseudomonadati</taxon>
        <taxon>Pseudomonadota</taxon>
        <taxon>Gammaproteobacteria</taxon>
        <taxon>Cellvibrionales</taxon>
        <taxon>Cellvibrionaceae</taxon>
        <taxon>Exilibacterium</taxon>
    </lineage>
</organism>
<proteinExistence type="predicted"/>
<evidence type="ECO:0000256" key="1">
    <source>
        <dbReference type="SAM" id="Phobius"/>
    </source>
</evidence>
<sequence>MTYPDHLFQLWTCAVLALSASCLSITVTQTELFAPMRAWISQKNSLIGHLFQCFYCLSHWVVFVGIFVYQPTLVSSSFKFIDLVISAFFTIGLSTFFSGIVFKVFISALSKARLENEVMG</sequence>
<feature type="transmembrane region" description="Helical" evidence="1">
    <location>
        <begin position="80"/>
        <end position="106"/>
    </location>
</feature>
<comment type="caution">
    <text evidence="2">The sequence shown here is derived from an EMBL/GenBank/DDBJ whole genome shotgun (WGS) entry which is preliminary data.</text>
</comment>
<evidence type="ECO:0008006" key="4">
    <source>
        <dbReference type="Google" id="ProtNLM"/>
    </source>
</evidence>
<name>A0A545TAD3_9GAMM</name>
<dbReference type="EMBL" id="VHSG01000017">
    <property type="protein sequence ID" value="TQV74167.1"/>
    <property type="molecule type" value="Genomic_DNA"/>
</dbReference>
<feature type="transmembrane region" description="Helical" evidence="1">
    <location>
        <begin position="46"/>
        <end position="68"/>
    </location>
</feature>
<keyword evidence="1" id="KW-1133">Transmembrane helix</keyword>
<keyword evidence="1" id="KW-0472">Membrane</keyword>
<dbReference type="OrthoDB" id="9154490at2"/>
<evidence type="ECO:0000313" key="2">
    <source>
        <dbReference type="EMBL" id="TQV74167.1"/>
    </source>
</evidence>
<gene>
    <name evidence="2" type="ORF">FKG94_16290</name>
</gene>
<protein>
    <recommendedName>
        <fullName evidence="4">DUF1360 domain-containing protein</fullName>
    </recommendedName>
</protein>
<keyword evidence="1" id="KW-0812">Transmembrane</keyword>
<dbReference type="RefSeq" id="WP_142905390.1">
    <property type="nucleotide sequence ID" value="NZ_ML660096.1"/>
</dbReference>